<dbReference type="SUPFAM" id="SSF159127">
    <property type="entry name" value="HupF/HypC-like"/>
    <property type="match status" value="1"/>
</dbReference>
<dbReference type="Proteomes" id="UP000237381">
    <property type="component" value="Unassembled WGS sequence"/>
</dbReference>
<dbReference type="Gene3D" id="2.30.30.140">
    <property type="match status" value="1"/>
</dbReference>
<evidence type="ECO:0000313" key="2">
    <source>
        <dbReference type="Proteomes" id="UP000237381"/>
    </source>
</evidence>
<gene>
    <name evidence="1" type="ORF">B0G62_10740</name>
</gene>
<comment type="caution">
    <text evidence="1">The sequence shown here is derived from an EMBL/GenBank/DDBJ whole genome shotgun (WGS) entry which is preliminary data.</text>
</comment>
<name>A0A2S4M8I6_9BURK</name>
<organism evidence="1 2">
    <name type="scientific">Paraburkholderia eburnea</name>
    <dbReference type="NCBI Taxonomy" id="1189126"/>
    <lineage>
        <taxon>Bacteria</taxon>
        <taxon>Pseudomonadati</taxon>
        <taxon>Pseudomonadota</taxon>
        <taxon>Betaproteobacteria</taxon>
        <taxon>Burkholderiales</taxon>
        <taxon>Burkholderiaceae</taxon>
        <taxon>Paraburkholderia</taxon>
    </lineage>
</organism>
<accession>A0A2S4M8I6</accession>
<dbReference type="RefSeq" id="WP_167401259.1">
    <property type="nucleotide sequence ID" value="NZ_PQGA01000007.1"/>
</dbReference>
<keyword evidence="2" id="KW-1185">Reference proteome</keyword>
<sequence>MRKVNGRRTVLQSAYEMLLTFALIFSARKPARRAQDVMLRLTRFAASPAKGSLTPRRPGLPARIVCAEGLAAQAVTRHGACALDLARTGPLATGAWVLASDGAARAVIDAGHAHEIDAALDLLDAIARGELDAIHAHAGLIRYFSVLHRQAIAK</sequence>
<dbReference type="EMBL" id="PQGA01000007">
    <property type="protein sequence ID" value="POR51014.1"/>
    <property type="molecule type" value="Genomic_DNA"/>
</dbReference>
<proteinExistence type="predicted"/>
<protein>
    <submittedName>
        <fullName evidence="1">Uncharacterized protein</fullName>
    </submittedName>
</protein>
<reference evidence="1 2" key="1">
    <citation type="submission" date="2018-01" db="EMBL/GenBank/DDBJ databases">
        <title>Genomic Encyclopedia of Type Strains, Phase III (KMG-III): the genomes of soil and plant-associated and newly described type strains.</title>
        <authorList>
            <person name="Whitman W."/>
        </authorList>
    </citation>
    <scope>NUCLEOTIDE SEQUENCE [LARGE SCALE GENOMIC DNA]</scope>
    <source>
        <strain evidence="1 2">JCM 18070</strain>
    </source>
</reference>
<evidence type="ECO:0000313" key="1">
    <source>
        <dbReference type="EMBL" id="POR51014.1"/>
    </source>
</evidence>
<dbReference type="AlphaFoldDB" id="A0A2S4M8I6"/>